<proteinExistence type="inferred from homology"/>
<organism evidence="14 15">
    <name type="scientific">Allopusillimonas soli</name>
    <dbReference type="NCBI Taxonomy" id="659016"/>
    <lineage>
        <taxon>Bacteria</taxon>
        <taxon>Pseudomonadati</taxon>
        <taxon>Pseudomonadota</taxon>
        <taxon>Betaproteobacteria</taxon>
        <taxon>Burkholderiales</taxon>
        <taxon>Alcaligenaceae</taxon>
        <taxon>Allopusillimonas</taxon>
    </lineage>
</organism>
<feature type="transmembrane region" description="Helical" evidence="12">
    <location>
        <begin position="38"/>
        <end position="59"/>
    </location>
</feature>
<feature type="active site" evidence="12">
    <location>
        <position position="147"/>
    </location>
</feature>
<evidence type="ECO:0000256" key="1">
    <source>
        <dbReference type="ARBA" id="ARBA00004651"/>
    </source>
</evidence>
<dbReference type="GO" id="GO:0005886">
    <property type="term" value="C:plasma membrane"/>
    <property type="evidence" value="ECO:0007669"/>
    <property type="project" value="UniProtKB-SubCell"/>
</dbReference>
<comment type="cofactor">
    <cofactor evidence="12">
        <name>Zn(2+)</name>
        <dbReference type="ChEBI" id="CHEBI:29105"/>
    </cofactor>
    <text evidence="12">Binds 1 zinc ion per subunit.</text>
</comment>
<evidence type="ECO:0000313" key="15">
    <source>
        <dbReference type="Proteomes" id="UP000580517"/>
    </source>
</evidence>
<feature type="domain" description="Peptidase M48" evidence="13">
    <location>
        <begin position="81"/>
        <end position="289"/>
    </location>
</feature>
<dbReference type="OrthoDB" id="15218at2"/>
<name>A0A853FEC7_9BURK</name>
<accession>A0A853FEC7</accession>
<dbReference type="NCBIfam" id="NF003965">
    <property type="entry name" value="PRK05457.1"/>
    <property type="match status" value="1"/>
</dbReference>
<dbReference type="EMBL" id="JACCEW010000005">
    <property type="protein sequence ID" value="NYT38423.1"/>
    <property type="molecule type" value="Genomic_DNA"/>
</dbReference>
<evidence type="ECO:0000256" key="2">
    <source>
        <dbReference type="ARBA" id="ARBA00009779"/>
    </source>
</evidence>
<keyword evidence="7 12" id="KW-0378">Hydrolase</keyword>
<evidence type="ECO:0000256" key="7">
    <source>
        <dbReference type="ARBA" id="ARBA00022801"/>
    </source>
</evidence>
<evidence type="ECO:0000256" key="3">
    <source>
        <dbReference type="ARBA" id="ARBA00022475"/>
    </source>
</evidence>
<evidence type="ECO:0000313" key="14">
    <source>
        <dbReference type="EMBL" id="NYT38423.1"/>
    </source>
</evidence>
<evidence type="ECO:0000256" key="11">
    <source>
        <dbReference type="ARBA" id="ARBA00023136"/>
    </source>
</evidence>
<comment type="caution">
    <text evidence="14">The sequence shown here is derived from an EMBL/GenBank/DDBJ whole genome shotgun (WGS) entry which is preliminary data.</text>
</comment>
<feature type="binding site" evidence="12">
    <location>
        <position position="223"/>
    </location>
    <ligand>
        <name>Zn(2+)</name>
        <dbReference type="ChEBI" id="CHEBI:29105"/>
        <note>catalytic</note>
    </ligand>
</feature>
<dbReference type="InterPro" id="IPR022919">
    <property type="entry name" value="Pept_M48_protease_HtpX"/>
</dbReference>
<feature type="binding site" evidence="12">
    <location>
        <position position="150"/>
    </location>
    <ligand>
        <name>Zn(2+)</name>
        <dbReference type="ChEBI" id="CHEBI:29105"/>
        <note>catalytic</note>
    </ligand>
</feature>
<dbReference type="PANTHER" id="PTHR43221">
    <property type="entry name" value="PROTEASE HTPX"/>
    <property type="match status" value="1"/>
</dbReference>
<keyword evidence="9 12" id="KW-1133">Transmembrane helix</keyword>
<feature type="transmembrane region" description="Helical" evidence="12">
    <location>
        <begin position="5"/>
        <end position="26"/>
    </location>
</feature>
<keyword evidence="6 12" id="KW-0479">Metal-binding</keyword>
<keyword evidence="8 12" id="KW-0862">Zinc</keyword>
<keyword evidence="5 12" id="KW-0812">Transmembrane</keyword>
<evidence type="ECO:0000256" key="4">
    <source>
        <dbReference type="ARBA" id="ARBA00022670"/>
    </source>
</evidence>
<dbReference type="Pfam" id="PF01435">
    <property type="entry name" value="Peptidase_M48"/>
    <property type="match status" value="1"/>
</dbReference>
<sequence>MKRIFLFLLTNIAVMIVLSASMNVLGVGRYLTANGLNLSQLLIFSAILGFAGALISLFISKWMAKQSTGARVIDPQHPANAQEAWLLDTVHQLADRAGIGRPEVAIYEGAPNAFATGAFRNNALVAVSTGLLDSMTEAEITAVLGHEVAHVSNGDMVTLTLIQGVVNTFVIFLSRIVGYFVDRVVFKNERGVGMGYYLTVIACELVFGILASLIVAWFSRQREYRADAGSARLLGSREPMIHALARLGGMEPGDLPKAFQSSGISGRRSVSAAFASHPPLEARIHALQAAQSF</sequence>
<evidence type="ECO:0000259" key="13">
    <source>
        <dbReference type="Pfam" id="PF01435"/>
    </source>
</evidence>
<dbReference type="InterPro" id="IPR001915">
    <property type="entry name" value="Peptidase_M48"/>
</dbReference>
<dbReference type="GO" id="GO:0006508">
    <property type="term" value="P:proteolysis"/>
    <property type="evidence" value="ECO:0007669"/>
    <property type="project" value="UniProtKB-KW"/>
</dbReference>
<feature type="binding site" evidence="12">
    <location>
        <position position="146"/>
    </location>
    <ligand>
        <name>Zn(2+)</name>
        <dbReference type="ChEBI" id="CHEBI:29105"/>
        <note>catalytic</note>
    </ligand>
</feature>
<dbReference type="GO" id="GO:0008270">
    <property type="term" value="F:zinc ion binding"/>
    <property type="evidence" value="ECO:0007669"/>
    <property type="project" value="UniProtKB-UniRule"/>
</dbReference>
<evidence type="ECO:0000256" key="5">
    <source>
        <dbReference type="ARBA" id="ARBA00022692"/>
    </source>
</evidence>
<dbReference type="AlphaFoldDB" id="A0A853FEC7"/>
<keyword evidence="4 12" id="KW-0645">Protease</keyword>
<dbReference type="HAMAP" id="MF_00188">
    <property type="entry name" value="Pept_M48_protease_HtpX"/>
    <property type="match status" value="1"/>
</dbReference>
<dbReference type="InterPro" id="IPR050083">
    <property type="entry name" value="HtpX_protease"/>
</dbReference>
<gene>
    <name evidence="12 14" type="primary">htpX</name>
    <name evidence="14" type="ORF">H0A68_16185</name>
</gene>
<keyword evidence="10 12" id="KW-0482">Metalloprotease</keyword>
<keyword evidence="15" id="KW-1185">Reference proteome</keyword>
<keyword evidence="11 12" id="KW-0472">Membrane</keyword>
<dbReference type="Gene3D" id="3.30.2010.10">
    <property type="entry name" value="Metalloproteases ('zincins'), catalytic domain"/>
    <property type="match status" value="1"/>
</dbReference>
<feature type="transmembrane region" description="Helical" evidence="12">
    <location>
        <begin position="196"/>
        <end position="218"/>
    </location>
</feature>
<dbReference type="GO" id="GO:0004222">
    <property type="term" value="F:metalloendopeptidase activity"/>
    <property type="evidence" value="ECO:0007669"/>
    <property type="project" value="UniProtKB-UniRule"/>
</dbReference>
<dbReference type="EC" id="3.4.24.-" evidence="12"/>
<protein>
    <recommendedName>
        <fullName evidence="12">Protease HtpX homolog</fullName>
        <ecNumber evidence="12">3.4.24.-</ecNumber>
    </recommendedName>
</protein>
<evidence type="ECO:0000256" key="12">
    <source>
        <dbReference type="HAMAP-Rule" id="MF_00188"/>
    </source>
</evidence>
<comment type="subcellular location">
    <subcellularLocation>
        <location evidence="1 12">Cell membrane</location>
        <topology evidence="1 12">Multi-pass membrane protein</topology>
    </subcellularLocation>
</comment>
<keyword evidence="3 12" id="KW-1003">Cell membrane</keyword>
<evidence type="ECO:0000256" key="8">
    <source>
        <dbReference type="ARBA" id="ARBA00022833"/>
    </source>
</evidence>
<evidence type="ECO:0000256" key="10">
    <source>
        <dbReference type="ARBA" id="ARBA00023049"/>
    </source>
</evidence>
<reference evidence="14 15" key="1">
    <citation type="submission" date="2020-07" db="EMBL/GenBank/DDBJ databases">
        <title>Taxonomic revisions and descriptions of new bacterial species based on genomic comparisons in the high-G+C-content subgroup of the family Alcaligenaceae.</title>
        <authorList>
            <person name="Szabo A."/>
            <person name="Felfoldi T."/>
        </authorList>
    </citation>
    <scope>NUCLEOTIDE SEQUENCE [LARGE SCALE GENOMIC DNA]</scope>
    <source>
        <strain evidence="14 15">DSM 25264</strain>
    </source>
</reference>
<evidence type="ECO:0000256" key="9">
    <source>
        <dbReference type="ARBA" id="ARBA00022989"/>
    </source>
</evidence>
<feature type="transmembrane region" description="Helical" evidence="12">
    <location>
        <begin position="156"/>
        <end position="176"/>
    </location>
</feature>
<dbReference type="RefSeq" id="WP_129970204.1">
    <property type="nucleotide sequence ID" value="NZ_JACCEW010000005.1"/>
</dbReference>
<dbReference type="CDD" id="cd07335">
    <property type="entry name" value="M48B_HtpX_like"/>
    <property type="match status" value="1"/>
</dbReference>
<dbReference type="Proteomes" id="UP000580517">
    <property type="component" value="Unassembled WGS sequence"/>
</dbReference>
<comment type="similarity">
    <text evidence="2 12">Belongs to the peptidase M48B family.</text>
</comment>
<evidence type="ECO:0000256" key="6">
    <source>
        <dbReference type="ARBA" id="ARBA00022723"/>
    </source>
</evidence>
<dbReference type="PANTHER" id="PTHR43221:SF1">
    <property type="entry name" value="PROTEASE HTPX"/>
    <property type="match status" value="1"/>
</dbReference>